<dbReference type="Pfam" id="PF18871">
    <property type="entry name" value="HEPN_Toprim_N"/>
    <property type="match status" value="1"/>
</dbReference>
<dbReference type="Proteomes" id="UP000640912">
    <property type="component" value="Unassembled WGS sequence"/>
</dbReference>
<evidence type="ECO:0000313" key="2">
    <source>
        <dbReference type="EMBL" id="MBL1071180.1"/>
    </source>
</evidence>
<dbReference type="InterPro" id="IPR041487">
    <property type="entry name" value="HEPN/Toprim-NTD1"/>
</dbReference>
<reference evidence="2 3" key="1">
    <citation type="journal article" date="2021" name="Microorganisms">
        <title>Dual Inhibition of Salmonella enterica and Clostridium perfringens by New Probiotic Candidates Isolated from Chicken Intestinal Mucosa.</title>
        <authorList>
            <person name="Lone A."/>
            <person name="Mottawea W."/>
            <person name="Ait Chait Y."/>
            <person name="Hammami R."/>
        </authorList>
    </citation>
    <scope>NUCLEOTIDE SEQUENCE [LARGE SCALE GENOMIC DNA]</scope>
    <source>
        <strain evidence="2 3">A12</strain>
    </source>
</reference>
<accession>A0ABS1LSL1</accession>
<comment type="caution">
    <text evidence="2">The sequence shown here is derived from an EMBL/GenBank/DDBJ whole genome shotgun (WGS) entry which is preliminary data.</text>
</comment>
<evidence type="ECO:0000313" key="3">
    <source>
        <dbReference type="Proteomes" id="UP000640912"/>
    </source>
</evidence>
<evidence type="ECO:0000259" key="1">
    <source>
        <dbReference type="Pfam" id="PF18871"/>
    </source>
</evidence>
<sequence>MGEFAQLCLGKTVIVEEKNEYCLDYSDLFPVNAVMDIPYYYADDVVVYKKGYKAKLGVVSQRLSIMGYTLTEAKEKIKRYVNEWNKIGYSDPVITSVFLKFLVNTKLDKQDSLSFPIENKELMEMYYSIDPRYILQILAQNTDNLNKDVTWGLEDVVEGGYVSYKTIIGSRAKNKILIATEGRTDKDILCQTLLQLFTNISDLFYFFNYSEDESINVNGCKDLYKFCKYISQMNHSYVIALFDNDVDGNVETVKSFV</sequence>
<protein>
    <recommendedName>
        <fullName evidence="1">HEPN/Toprim N-terminal domain-containing protein</fullName>
    </recommendedName>
</protein>
<gene>
    <name evidence="2" type="ORF">JEM47_01340</name>
</gene>
<organism evidence="2 3">
    <name type="scientific">Lactobacillus kitasatonis</name>
    <dbReference type="NCBI Taxonomy" id="237446"/>
    <lineage>
        <taxon>Bacteria</taxon>
        <taxon>Bacillati</taxon>
        <taxon>Bacillota</taxon>
        <taxon>Bacilli</taxon>
        <taxon>Lactobacillales</taxon>
        <taxon>Lactobacillaceae</taxon>
        <taxon>Lactobacillus</taxon>
    </lineage>
</organism>
<keyword evidence="3" id="KW-1185">Reference proteome</keyword>
<dbReference type="EMBL" id="JAEHNR010000010">
    <property type="protein sequence ID" value="MBL1071180.1"/>
    <property type="molecule type" value="Genomic_DNA"/>
</dbReference>
<name>A0ABS1LSL1_9LACO</name>
<dbReference type="RefSeq" id="WP_202017439.1">
    <property type="nucleotide sequence ID" value="NZ_JAEHNR010000010.1"/>
</dbReference>
<proteinExistence type="predicted"/>
<feature type="domain" description="HEPN/Toprim N-terminal" evidence="1">
    <location>
        <begin position="1"/>
        <end position="86"/>
    </location>
</feature>